<dbReference type="Gene3D" id="1.25.40.10">
    <property type="entry name" value="Tetratricopeptide repeat domain"/>
    <property type="match status" value="1"/>
</dbReference>
<evidence type="ECO:0000313" key="5">
    <source>
        <dbReference type="Proteomes" id="UP000294508"/>
    </source>
</evidence>
<accession>A0A4R2H118</accession>
<dbReference type="EMBL" id="SLWN01000016">
    <property type="protein sequence ID" value="TCO18028.1"/>
    <property type="molecule type" value="Genomic_DNA"/>
</dbReference>
<keyword evidence="3" id="KW-0812">Transmembrane</keyword>
<evidence type="ECO:0000313" key="4">
    <source>
        <dbReference type="EMBL" id="TCO18028.1"/>
    </source>
</evidence>
<feature type="transmembrane region" description="Helical" evidence="3">
    <location>
        <begin position="260"/>
        <end position="281"/>
    </location>
</feature>
<keyword evidence="3" id="KW-1133">Transmembrane helix</keyword>
<feature type="repeat" description="TPR" evidence="1">
    <location>
        <begin position="73"/>
        <end position="106"/>
    </location>
</feature>
<keyword evidence="3" id="KW-0472">Membrane</keyword>
<evidence type="ECO:0000256" key="1">
    <source>
        <dbReference type="PROSITE-ProRule" id="PRU00339"/>
    </source>
</evidence>
<feature type="transmembrane region" description="Helical" evidence="3">
    <location>
        <begin position="235"/>
        <end position="254"/>
    </location>
</feature>
<keyword evidence="5" id="KW-1185">Reference proteome</keyword>
<dbReference type="AlphaFoldDB" id="A0A4R2H118"/>
<organism evidence="4 5">
    <name type="scientific">Kribbella steppae</name>
    <dbReference type="NCBI Taxonomy" id="2512223"/>
    <lineage>
        <taxon>Bacteria</taxon>
        <taxon>Bacillati</taxon>
        <taxon>Actinomycetota</taxon>
        <taxon>Actinomycetes</taxon>
        <taxon>Propionibacteriales</taxon>
        <taxon>Kribbellaceae</taxon>
        <taxon>Kribbella</taxon>
    </lineage>
</organism>
<feature type="region of interest" description="Disordered" evidence="2">
    <location>
        <begin position="161"/>
        <end position="183"/>
    </location>
</feature>
<keyword evidence="1" id="KW-0802">TPR repeat</keyword>
<dbReference type="SMART" id="SM00028">
    <property type="entry name" value="TPR"/>
    <property type="match status" value="3"/>
</dbReference>
<dbReference type="OrthoDB" id="3353922at2"/>
<protein>
    <submittedName>
        <fullName evidence="4">Tetratricopeptide repeat protein</fullName>
    </submittedName>
</protein>
<dbReference type="SUPFAM" id="SSF48452">
    <property type="entry name" value="TPR-like"/>
    <property type="match status" value="1"/>
</dbReference>
<evidence type="ECO:0000256" key="2">
    <source>
        <dbReference type="SAM" id="MobiDB-lite"/>
    </source>
</evidence>
<dbReference type="InterPro" id="IPR011990">
    <property type="entry name" value="TPR-like_helical_dom_sf"/>
</dbReference>
<proteinExistence type="predicted"/>
<dbReference type="Proteomes" id="UP000294508">
    <property type="component" value="Unassembled WGS sequence"/>
</dbReference>
<dbReference type="PROSITE" id="PS50005">
    <property type="entry name" value="TPR"/>
    <property type="match status" value="1"/>
</dbReference>
<comment type="caution">
    <text evidence="4">The sequence shown here is derived from an EMBL/GenBank/DDBJ whole genome shotgun (WGS) entry which is preliminary data.</text>
</comment>
<name>A0A4R2H118_9ACTN</name>
<dbReference type="InterPro" id="IPR019734">
    <property type="entry name" value="TPR_rpt"/>
</dbReference>
<gene>
    <name evidence="4" type="ORF">EV652_11649</name>
</gene>
<feature type="compositionally biased region" description="Basic and acidic residues" evidence="2">
    <location>
        <begin position="161"/>
        <end position="176"/>
    </location>
</feature>
<reference evidence="4 5" key="1">
    <citation type="journal article" date="2015" name="Stand. Genomic Sci.">
        <title>Genomic Encyclopedia of Bacterial and Archaeal Type Strains, Phase III: the genomes of soil and plant-associated and newly described type strains.</title>
        <authorList>
            <person name="Whitman W.B."/>
            <person name="Woyke T."/>
            <person name="Klenk H.P."/>
            <person name="Zhou Y."/>
            <person name="Lilburn T.G."/>
            <person name="Beck B.J."/>
            <person name="De Vos P."/>
            <person name="Vandamme P."/>
            <person name="Eisen J.A."/>
            <person name="Garrity G."/>
            <person name="Hugenholtz P."/>
            <person name="Kyrpides N.C."/>
        </authorList>
    </citation>
    <scope>NUCLEOTIDE SEQUENCE [LARGE SCALE GENOMIC DNA]</scope>
    <source>
        <strain evidence="4 5">VKM Ac-2572</strain>
    </source>
</reference>
<evidence type="ECO:0000256" key="3">
    <source>
        <dbReference type="SAM" id="Phobius"/>
    </source>
</evidence>
<dbReference type="RefSeq" id="WP_132213943.1">
    <property type="nucleotide sequence ID" value="NZ_SLWN01000016.1"/>
</dbReference>
<sequence>MNEPTEARLQMAGHWLRIGHPERTLDELRGLWGDAAVDYRAYLFRGAALHALDRNAEAVDVLKDGLAQHGPFLPMLHVLGSSLRAEGRLPEAEAAFLQGLSLDPNDPDLLIGYAHVCLTAGQAEKASALVERAASYAPESAAVSAARAQVAFALGKDRDMHRHSTEALSHDPEDPGARALHGTSSMLTGDSRSGYTSFASAAASQPGDADLRAAAREAKLINHPLMRPLRPFQRFNPLVVWIAAVAVIYGLRIAGLAPLAFIFAIGWFGFCIYSWVAPPLLRRWINRRWGGA</sequence>
<dbReference type="Pfam" id="PF14559">
    <property type="entry name" value="TPR_19"/>
    <property type="match status" value="1"/>
</dbReference>